<dbReference type="InterPro" id="IPR036390">
    <property type="entry name" value="WH_DNA-bd_sf"/>
</dbReference>
<dbReference type="CDD" id="cd07377">
    <property type="entry name" value="WHTH_GntR"/>
    <property type="match status" value="1"/>
</dbReference>
<comment type="cofactor">
    <cofactor evidence="1">
        <name>pyridoxal 5'-phosphate</name>
        <dbReference type="ChEBI" id="CHEBI:597326"/>
    </cofactor>
</comment>
<dbReference type="Pfam" id="PF00155">
    <property type="entry name" value="Aminotran_1_2"/>
    <property type="match status" value="1"/>
</dbReference>
<comment type="similarity">
    <text evidence="2">In the C-terminal section; belongs to the class-I pyridoxal-phosphate-dependent aminotransferase family.</text>
</comment>
<dbReference type="GO" id="GO:0008483">
    <property type="term" value="F:transaminase activity"/>
    <property type="evidence" value="ECO:0007669"/>
    <property type="project" value="UniProtKB-KW"/>
</dbReference>
<keyword evidence="5" id="KW-0805">Transcription regulation</keyword>
<dbReference type="CDD" id="cd00609">
    <property type="entry name" value="AAT_like"/>
    <property type="match status" value="1"/>
</dbReference>
<evidence type="ECO:0000256" key="5">
    <source>
        <dbReference type="ARBA" id="ARBA00023015"/>
    </source>
</evidence>
<dbReference type="InterPro" id="IPR015421">
    <property type="entry name" value="PyrdxlP-dep_Trfase_major"/>
</dbReference>
<dbReference type="Gene3D" id="3.40.640.10">
    <property type="entry name" value="Type I PLP-dependent aspartate aminotransferase-like (Major domain)"/>
    <property type="match status" value="1"/>
</dbReference>
<dbReference type="PROSITE" id="PS50949">
    <property type="entry name" value="HTH_GNTR"/>
    <property type="match status" value="1"/>
</dbReference>
<dbReference type="InterPro" id="IPR036388">
    <property type="entry name" value="WH-like_DNA-bd_sf"/>
</dbReference>
<dbReference type="InterPro" id="IPR051446">
    <property type="entry name" value="HTH_trans_reg/aminotransferase"/>
</dbReference>
<dbReference type="Proteomes" id="UP001549099">
    <property type="component" value="Unassembled WGS sequence"/>
</dbReference>
<dbReference type="EMBL" id="JBEPLW010000035">
    <property type="protein sequence ID" value="MET3576813.1"/>
    <property type="molecule type" value="Genomic_DNA"/>
</dbReference>
<dbReference type="SUPFAM" id="SSF53383">
    <property type="entry name" value="PLP-dependent transferases"/>
    <property type="match status" value="1"/>
</dbReference>
<keyword evidence="4" id="KW-0663">Pyridoxal phosphate</keyword>
<keyword evidence="7" id="KW-0804">Transcription</keyword>
<protein>
    <submittedName>
        <fullName evidence="9">GntR family transcriptional regulator/MocR family aminotransferase</fullName>
    </submittedName>
</protein>
<feature type="domain" description="HTH gntR-type" evidence="8">
    <location>
        <begin position="14"/>
        <end position="82"/>
    </location>
</feature>
<evidence type="ECO:0000256" key="6">
    <source>
        <dbReference type="ARBA" id="ARBA00023125"/>
    </source>
</evidence>
<keyword evidence="10" id="KW-1185">Reference proteome</keyword>
<gene>
    <name evidence="9" type="ORF">ABID49_002743</name>
</gene>
<organism evidence="9 10">
    <name type="scientific">Bhargavaea ullalensis</name>
    <dbReference type="NCBI Taxonomy" id="1265685"/>
    <lineage>
        <taxon>Bacteria</taxon>
        <taxon>Bacillati</taxon>
        <taxon>Bacillota</taxon>
        <taxon>Bacilli</taxon>
        <taxon>Bacillales</taxon>
        <taxon>Caryophanaceae</taxon>
        <taxon>Bhargavaea</taxon>
    </lineage>
</organism>
<keyword evidence="6" id="KW-0238">DNA-binding</keyword>
<reference evidence="9 10" key="1">
    <citation type="submission" date="2024-06" db="EMBL/GenBank/DDBJ databases">
        <title>Genomic Encyclopedia of Type Strains, Phase IV (KMG-IV): sequencing the most valuable type-strain genomes for metagenomic binning, comparative biology and taxonomic classification.</title>
        <authorList>
            <person name="Goeker M."/>
        </authorList>
    </citation>
    <scope>NUCLEOTIDE SEQUENCE [LARGE SCALE GENOMIC DNA]</scope>
    <source>
        <strain evidence="9 10">DSM 26128</strain>
    </source>
</reference>
<keyword evidence="3 9" id="KW-0808">Transferase</keyword>
<comment type="caution">
    <text evidence="9">The sequence shown here is derived from an EMBL/GenBank/DDBJ whole genome shotgun (WGS) entry which is preliminary data.</text>
</comment>
<dbReference type="InterPro" id="IPR000524">
    <property type="entry name" value="Tscrpt_reg_HTH_GntR"/>
</dbReference>
<evidence type="ECO:0000256" key="2">
    <source>
        <dbReference type="ARBA" id="ARBA00005384"/>
    </source>
</evidence>
<dbReference type="Pfam" id="PF00392">
    <property type="entry name" value="GntR"/>
    <property type="match status" value="1"/>
</dbReference>
<dbReference type="SUPFAM" id="SSF46785">
    <property type="entry name" value="Winged helix' DNA-binding domain"/>
    <property type="match status" value="1"/>
</dbReference>
<dbReference type="SMART" id="SM00345">
    <property type="entry name" value="HTH_GNTR"/>
    <property type="match status" value="1"/>
</dbReference>
<evidence type="ECO:0000256" key="1">
    <source>
        <dbReference type="ARBA" id="ARBA00001933"/>
    </source>
</evidence>
<proteinExistence type="inferred from homology"/>
<evidence type="ECO:0000256" key="3">
    <source>
        <dbReference type="ARBA" id="ARBA00022576"/>
    </source>
</evidence>
<dbReference type="RefSeq" id="WP_354199197.1">
    <property type="nucleotide sequence ID" value="NZ_JBEPLW010000035.1"/>
</dbReference>
<dbReference type="PANTHER" id="PTHR46577">
    <property type="entry name" value="HTH-TYPE TRANSCRIPTIONAL REGULATORY PROTEIN GABR"/>
    <property type="match status" value="1"/>
</dbReference>
<evidence type="ECO:0000313" key="9">
    <source>
        <dbReference type="EMBL" id="MET3576813.1"/>
    </source>
</evidence>
<evidence type="ECO:0000256" key="7">
    <source>
        <dbReference type="ARBA" id="ARBA00023163"/>
    </source>
</evidence>
<sequence>MDMLIVPIDREGGEPIYVQIYEGVRDKITDGSLPVGTKLPSKRKFADNLSVSNTTVELAYGQLLAEGYISSRPRSGFFVQDVGELAYAQPLKPAPVLPATSGQPGETKEYVFDFSPGRIDTEAFPFDAWRKQAKSVIDESSADLLLLGPPTGEPELRQEIALYLNHSRGVACTAEQIIIGSGTEQLMPLVIRLLGGDTVYAIEDPGYPLTHHIFRQNDRRAVPVPVDEEGINVRLLGESGADAAYVTPAHQFPTGAVLSANRRSQLLAWAAEATGRYVIEDDYDSEFRYGGIPVPALQGMDRHGRVLYISTFSKSLMPSLRIAYMVLPRQLVPRYTELFDHYASTVPRFDQHILAGFMRDGSFSRHLNRMRKVYRRKYTALTAALASYRETVAFEESQAGMHLRLAVRTERTEEELVSLAAAAGIRVQSAGSYSVNPKPKEGIAEIVLGFGGIPAQEIPDAIRQLMHCWWIGRT</sequence>
<dbReference type="Gene3D" id="1.10.10.10">
    <property type="entry name" value="Winged helix-like DNA-binding domain superfamily/Winged helix DNA-binding domain"/>
    <property type="match status" value="1"/>
</dbReference>
<dbReference type="PANTHER" id="PTHR46577:SF1">
    <property type="entry name" value="HTH-TYPE TRANSCRIPTIONAL REGULATORY PROTEIN GABR"/>
    <property type="match status" value="1"/>
</dbReference>
<keyword evidence="3 9" id="KW-0032">Aminotransferase</keyword>
<accession>A0ABV2GEW2</accession>
<dbReference type="InterPro" id="IPR004839">
    <property type="entry name" value="Aminotransferase_I/II_large"/>
</dbReference>
<dbReference type="InterPro" id="IPR015424">
    <property type="entry name" value="PyrdxlP-dep_Trfase"/>
</dbReference>
<name>A0ABV2GEW2_9BACL</name>
<evidence type="ECO:0000259" key="8">
    <source>
        <dbReference type="PROSITE" id="PS50949"/>
    </source>
</evidence>
<evidence type="ECO:0000313" key="10">
    <source>
        <dbReference type="Proteomes" id="UP001549099"/>
    </source>
</evidence>
<evidence type="ECO:0000256" key="4">
    <source>
        <dbReference type="ARBA" id="ARBA00022898"/>
    </source>
</evidence>